<dbReference type="InterPro" id="IPR019791">
    <property type="entry name" value="Haem_peroxidase_animal"/>
</dbReference>
<dbReference type="GO" id="GO:0020037">
    <property type="term" value="F:heme binding"/>
    <property type="evidence" value="ECO:0007669"/>
    <property type="project" value="InterPro"/>
</dbReference>
<dbReference type="PANTHER" id="PTHR11475:SF134">
    <property type="entry name" value="LD42267P"/>
    <property type="match status" value="1"/>
</dbReference>
<dbReference type="KEGG" id="foc:127750236"/>
<keyword evidence="3" id="KW-1185">Reference proteome</keyword>
<evidence type="ECO:0000313" key="4">
    <source>
        <dbReference type="RefSeq" id="XP_052127247.1"/>
    </source>
</evidence>
<dbReference type="AlphaFoldDB" id="A0A9C6X175"/>
<dbReference type="Proteomes" id="UP000504606">
    <property type="component" value="Unplaced"/>
</dbReference>
<dbReference type="SUPFAM" id="SSF48113">
    <property type="entry name" value="Heme-dependent peroxidases"/>
    <property type="match status" value="1"/>
</dbReference>
<dbReference type="GO" id="GO:0006979">
    <property type="term" value="P:response to oxidative stress"/>
    <property type="evidence" value="ECO:0007669"/>
    <property type="project" value="InterPro"/>
</dbReference>
<organism evidence="3 4">
    <name type="scientific">Frankliniella occidentalis</name>
    <name type="common">Western flower thrips</name>
    <name type="synonym">Euthrips occidentalis</name>
    <dbReference type="NCBI Taxonomy" id="133901"/>
    <lineage>
        <taxon>Eukaryota</taxon>
        <taxon>Metazoa</taxon>
        <taxon>Ecdysozoa</taxon>
        <taxon>Arthropoda</taxon>
        <taxon>Hexapoda</taxon>
        <taxon>Insecta</taxon>
        <taxon>Pterygota</taxon>
        <taxon>Neoptera</taxon>
        <taxon>Paraneoptera</taxon>
        <taxon>Thysanoptera</taxon>
        <taxon>Terebrantia</taxon>
        <taxon>Thripoidea</taxon>
        <taxon>Thripidae</taxon>
        <taxon>Frankliniella</taxon>
    </lineage>
</organism>
<dbReference type="InterPro" id="IPR010255">
    <property type="entry name" value="Haem_peroxidase_sf"/>
</dbReference>
<keyword evidence="1" id="KW-0575">Peroxidase</keyword>
<dbReference type="Gene3D" id="1.10.640.10">
    <property type="entry name" value="Haem peroxidase domain superfamily, animal type"/>
    <property type="match status" value="1"/>
</dbReference>
<accession>A0A9C6X175</accession>
<sequence length="320" mass="35076">MRLLLPSGRDHAIRPYNDYRALCNLKRATTWDDLSREIPAEVIARLQRMYPTVDDIDLFPGGLSERPLQGGLVGPTFACIIGIQFRQIRKCDRFWYENDDPVSRFTEAQLAEIRKATLSKILCANLDAESDMQRSALDQPNNFLNPRLPCHSLPSIDLNAWRETHQGCNIGGRSVAVGESSLPSPCTSCICTEEGAQCASLRITDCGQLMREASRDSILRDDVCMAQCGFLLEPIDAAAAPASGPDLGPSQHIEFTTAPSRRPGSGRQLPPELLAPPPPFRRGPGGPPPRASRRNPRVLRPPPNGGFSGLRIPDFSSIIG</sequence>
<dbReference type="PANTHER" id="PTHR11475">
    <property type="entry name" value="OXIDASE/PEROXIDASE"/>
    <property type="match status" value="1"/>
</dbReference>
<dbReference type="PROSITE" id="PS50292">
    <property type="entry name" value="PEROXIDASE_3"/>
    <property type="match status" value="1"/>
</dbReference>
<keyword evidence="1" id="KW-0560">Oxidoreductase</keyword>
<proteinExistence type="predicted"/>
<evidence type="ECO:0000256" key="1">
    <source>
        <dbReference type="ARBA" id="ARBA00022559"/>
    </source>
</evidence>
<dbReference type="Pfam" id="PF03098">
    <property type="entry name" value="An_peroxidase"/>
    <property type="match status" value="1"/>
</dbReference>
<dbReference type="InterPro" id="IPR037120">
    <property type="entry name" value="Haem_peroxidase_sf_animal"/>
</dbReference>
<dbReference type="GeneID" id="127750236"/>
<evidence type="ECO:0000256" key="2">
    <source>
        <dbReference type="SAM" id="MobiDB-lite"/>
    </source>
</evidence>
<feature type="compositionally biased region" description="Pro residues" evidence="2">
    <location>
        <begin position="273"/>
        <end position="290"/>
    </location>
</feature>
<dbReference type="RefSeq" id="XP_052127247.1">
    <property type="nucleotide sequence ID" value="XM_052271287.1"/>
</dbReference>
<dbReference type="OrthoDB" id="823504at2759"/>
<evidence type="ECO:0000313" key="3">
    <source>
        <dbReference type="Proteomes" id="UP000504606"/>
    </source>
</evidence>
<feature type="region of interest" description="Disordered" evidence="2">
    <location>
        <begin position="241"/>
        <end position="320"/>
    </location>
</feature>
<dbReference type="GO" id="GO:0004601">
    <property type="term" value="F:peroxidase activity"/>
    <property type="evidence" value="ECO:0007669"/>
    <property type="project" value="UniProtKB-KW"/>
</dbReference>
<protein>
    <submittedName>
        <fullName evidence="4">Peroxidasin homolog pxn-1-like</fullName>
    </submittedName>
</protein>
<name>A0A9C6X175_FRAOC</name>
<gene>
    <name evidence="4" type="primary">LOC127750236</name>
</gene>
<reference evidence="4" key="1">
    <citation type="submission" date="2025-08" db="UniProtKB">
        <authorList>
            <consortium name="RefSeq"/>
        </authorList>
    </citation>
    <scope>IDENTIFICATION</scope>
    <source>
        <tissue evidence="4">Whole organism</tissue>
    </source>
</reference>